<dbReference type="CDD" id="cd05237">
    <property type="entry name" value="UDP_invert_4-6DH_SDR_e"/>
    <property type="match status" value="1"/>
</dbReference>
<sequence length="340" mass="38160">MVMDAMKKILSGKTVLVTGGTGFLGRALVEELLNYDVQSIRVFSRDELKHHEVQEKFEKNPRIRNLVGDVRDYDRLNEAVKGADIVIHAAAMKRIDLIEYNVAEAIKTNVIGTMNVARSCIENNVEKAVFVSTDKACSPVNSYGATKMLGERVFIESNYSKGESKTALISVRYGNVLESTGSVIPYFVDKIKKGEEIPLTDDRMTRFIITPKRSVQLIFEAIEHGVGGELFVPKLDSLSLVGLIDLLQEHYKGKSKVKTVGIRPGEKIHEELLNAEECRRAFELNDNYVVLSQIDHYQKNVKYPYLNGKKPVGFSKYGSEDFVADKAKLKKLLENAKVLN</sequence>
<dbReference type="EMBL" id="NZBU01000002">
    <property type="protein sequence ID" value="MAG21779.1"/>
    <property type="molecule type" value="Genomic_DNA"/>
</dbReference>
<accession>A0A2D6M055</accession>
<dbReference type="PANTHER" id="PTHR43318:SF2">
    <property type="entry name" value="UDP-N-ACETYLGLUCOSAMINE 4,6-DEHYDRATASE (INVERTING)"/>
    <property type="match status" value="1"/>
</dbReference>
<comment type="caution">
    <text evidence="3">The sequence shown here is derived from an EMBL/GenBank/DDBJ whole genome shotgun (WGS) entry which is preliminary data.</text>
</comment>
<gene>
    <name evidence="3" type="ORF">CL943_00540</name>
</gene>
<evidence type="ECO:0000313" key="4">
    <source>
        <dbReference type="Proteomes" id="UP000226592"/>
    </source>
</evidence>
<evidence type="ECO:0000256" key="1">
    <source>
        <dbReference type="ARBA" id="ARBA00007430"/>
    </source>
</evidence>
<evidence type="ECO:0000259" key="2">
    <source>
        <dbReference type="Pfam" id="PF02719"/>
    </source>
</evidence>
<name>A0A2D6M055_9ARCH</name>
<dbReference type="SUPFAM" id="SSF51735">
    <property type="entry name" value="NAD(P)-binding Rossmann-fold domains"/>
    <property type="match status" value="1"/>
</dbReference>
<proteinExistence type="inferred from homology"/>
<protein>
    <recommendedName>
        <fullName evidence="2">Polysaccharide biosynthesis protein CapD-like domain-containing protein</fullName>
    </recommendedName>
</protein>
<organism evidence="3 4">
    <name type="scientific">Candidatus Iainarchaeum sp</name>
    <dbReference type="NCBI Taxonomy" id="3101447"/>
    <lineage>
        <taxon>Archaea</taxon>
        <taxon>Candidatus Iainarchaeota</taxon>
        <taxon>Candidatus Iainarchaeia</taxon>
        <taxon>Candidatus Iainarchaeales</taxon>
        <taxon>Candidatus Iainarchaeaceae</taxon>
        <taxon>Candidatus Iainarchaeum</taxon>
    </lineage>
</organism>
<dbReference type="AlphaFoldDB" id="A0A2D6M055"/>
<dbReference type="InterPro" id="IPR003869">
    <property type="entry name" value="Polysac_CapD-like"/>
</dbReference>
<dbReference type="Pfam" id="PF02719">
    <property type="entry name" value="Polysacc_synt_2"/>
    <property type="match status" value="1"/>
</dbReference>
<comment type="similarity">
    <text evidence="1">Belongs to the polysaccharide synthase family.</text>
</comment>
<dbReference type="Proteomes" id="UP000226592">
    <property type="component" value="Unassembled WGS sequence"/>
</dbReference>
<feature type="domain" description="Polysaccharide biosynthesis protein CapD-like" evidence="2">
    <location>
        <begin position="15"/>
        <end position="290"/>
    </location>
</feature>
<evidence type="ECO:0000313" key="3">
    <source>
        <dbReference type="EMBL" id="MAG21779.1"/>
    </source>
</evidence>
<dbReference type="InterPro" id="IPR051203">
    <property type="entry name" value="Polysaccharide_Synthase-Rel"/>
</dbReference>
<dbReference type="InterPro" id="IPR036291">
    <property type="entry name" value="NAD(P)-bd_dom_sf"/>
</dbReference>
<dbReference type="PANTHER" id="PTHR43318">
    <property type="entry name" value="UDP-N-ACETYLGLUCOSAMINE 4,6-DEHYDRATASE"/>
    <property type="match status" value="1"/>
</dbReference>
<dbReference type="Gene3D" id="3.40.50.720">
    <property type="entry name" value="NAD(P)-binding Rossmann-like Domain"/>
    <property type="match status" value="1"/>
</dbReference>
<reference evidence="4" key="1">
    <citation type="submission" date="2017-09" db="EMBL/GenBank/DDBJ databases">
        <title>The Reconstruction of 2,631 Draft Metagenome-Assembled Genomes from the Global Oceans.</title>
        <authorList>
            <person name="Tully B.J."/>
            <person name="Graham E.D."/>
            <person name="Heidelberg J.F."/>
        </authorList>
    </citation>
    <scope>NUCLEOTIDE SEQUENCE [LARGE SCALE GENOMIC DNA]</scope>
</reference>